<feature type="domain" description="CobQ/CobB/MinD/ParA nucleotide binding" evidence="1">
    <location>
        <begin position="6"/>
        <end position="166"/>
    </location>
</feature>
<dbReference type="PIRSF" id="PIRSF009320">
    <property type="entry name" value="Nuc_binding_HP_1000"/>
    <property type="match status" value="1"/>
</dbReference>
<evidence type="ECO:0000259" key="1">
    <source>
        <dbReference type="Pfam" id="PF01656"/>
    </source>
</evidence>
<dbReference type="SUPFAM" id="SSF52540">
    <property type="entry name" value="P-loop containing nucleoside triphosphate hydrolases"/>
    <property type="match status" value="1"/>
</dbReference>
<dbReference type="PANTHER" id="PTHR13696">
    <property type="entry name" value="P-LOOP CONTAINING NUCLEOSIDE TRIPHOSPHATE HYDROLASE"/>
    <property type="match status" value="1"/>
</dbReference>
<protein>
    <submittedName>
        <fullName evidence="2">Putative PARA protein</fullName>
    </submittedName>
</protein>
<organism evidence="2 3">
    <name type="scientific">Escherichia coli H386</name>
    <dbReference type="NCBI Taxonomy" id="656397"/>
    <lineage>
        <taxon>Bacteria</taxon>
        <taxon>Pseudomonadati</taxon>
        <taxon>Pseudomonadota</taxon>
        <taxon>Gammaproteobacteria</taxon>
        <taxon>Enterobacterales</taxon>
        <taxon>Enterobacteriaceae</taxon>
        <taxon>Escherichia</taxon>
    </lineage>
</organism>
<comment type="caution">
    <text evidence="2">The sequence shown here is derived from an EMBL/GenBank/DDBJ whole genome shotgun (WGS) entry which is preliminary data.</text>
</comment>
<name>A0A1X3JHG2_ECOLX</name>
<dbReference type="PANTHER" id="PTHR13696:SF96">
    <property type="entry name" value="COBQ_COBB_MIND_PARA NUCLEOTIDE BINDING DOMAIN-CONTAINING PROTEIN"/>
    <property type="match status" value="1"/>
</dbReference>
<dbReference type="CDD" id="cd02042">
    <property type="entry name" value="ParAB_family"/>
    <property type="match status" value="1"/>
</dbReference>
<evidence type="ECO:0000313" key="2">
    <source>
        <dbReference type="EMBL" id="OSL09551.1"/>
    </source>
</evidence>
<dbReference type="Proteomes" id="UP000193045">
    <property type="component" value="Unassembled WGS sequence"/>
</dbReference>
<dbReference type="Pfam" id="PF01656">
    <property type="entry name" value="CbiA"/>
    <property type="match status" value="1"/>
</dbReference>
<accession>A0A1X3JHG2</accession>
<dbReference type="InterPro" id="IPR002586">
    <property type="entry name" value="CobQ/CobB/MinD/ParA_Nub-bd_dom"/>
</dbReference>
<dbReference type="Gene3D" id="3.40.50.300">
    <property type="entry name" value="P-loop containing nucleotide triphosphate hydrolases"/>
    <property type="match status" value="1"/>
</dbReference>
<proteinExistence type="predicted"/>
<dbReference type="InterPro" id="IPR050678">
    <property type="entry name" value="DNA_Partitioning_ATPase"/>
</dbReference>
<gene>
    <name evidence="2" type="ORF">ECVG_04744</name>
</gene>
<dbReference type="InterPro" id="IPR027417">
    <property type="entry name" value="P-loop_NTPase"/>
</dbReference>
<sequence>MMGKIITVAGHKGGIGKSTVLCSLCVCVIKKGKTACFLETDSQGSIKDFIEERQANTSLSEIPYYECYTDIPAMVKKLAARFDYVFVDTPGMKSPAFVKALSCADVVLTFVEPGSGIEINTLGRLVFDIKTAQAGINPSMKAWIVLNKCATNPSDSEASELRNQLNDDPDWLPVPRQRIYMRTAHKKAYNCGMGVHEYNDKRGNKARGEIELLLKETNII</sequence>
<dbReference type="EMBL" id="ADJB01000057">
    <property type="protein sequence ID" value="OSL09551.1"/>
    <property type="molecule type" value="Genomic_DNA"/>
</dbReference>
<evidence type="ECO:0000313" key="3">
    <source>
        <dbReference type="Proteomes" id="UP000193045"/>
    </source>
</evidence>
<dbReference type="AlphaFoldDB" id="A0A1X3JHG2"/>
<reference evidence="2 3" key="1">
    <citation type="submission" date="2010-04" db="EMBL/GenBank/DDBJ databases">
        <title>The Genome Sequence of Escherichia coli H386.</title>
        <authorList>
            <consortium name="The Broad Institute Genome Sequencing Platform"/>
            <consortium name="The Broad Institute Genome Sequencing Center for Infectious Disease"/>
            <person name="Feldgarden M."/>
            <person name="Gordon D.M."/>
            <person name="Johnson J.R."/>
            <person name="Johnston B.D."/>
            <person name="Young S."/>
            <person name="Zeng Q."/>
            <person name="Koehrsen M."/>
            <person name="Alvarado L."/>
            <person name="Berlin A.M."/>
            <person name="Borenstein D."/>
            <person name="Chapman S.B."/>
            <person name="Chen Z."/>
            <person name="Engels R."/>
            <person name="Freedman E."/>
            <person name="Gellesch M."/>
            <person name="Goldberg J."/>
            <person name="Griggs A."/>
            <person name="Gujja S."/>
            <person name="Heilman E.R."/>
            <person name="Heiman D.I."/>
            <person name="Hepburn T.A."/>
            <person name="Howarth C."/>
            <person name="Jen D."/>
            <person name="Larson L."/>
            <person name="Mehta T."/>
            <person name="Park D."/>
            <person name="Pearson M."/>
            <person name="Richards J."/>
            <person name="Roberts A."/>
            <person name="Saif S."/>
            <person name="Shea T.D."/>
            <person name="Shenoy N."/>
            <person name="Sisk P."/>
            <person name="Stolte C."/>
            <person name="Sykes S.N."/>
            <person name="Walk T."/>
            <person name="White J."/>
            <person name="Yandava C."/>
            <person name="Haas B."/>
            <person name="Henn M.R."/>
            <person name="Nusbaum C."/>
            <person name="Birren B."/>
        </authorList>
    </citation>
    <scope>NUCLEOTIDE SEQUENCE [LARGE SCALE GENOMIC DNA]</scope>
    <source>
        <strain evidence="2 3">H386</strain>
    </source>
</reference>